<evidence type="ECO:0008006" key="3">
    <source>
        <dbReference type="Google" id="ProtNLM"/>
    </source>
</evidence>
<organism evidence="1 2">
    <name type="scientific">Biformimicrobium ophioploci</name>
    <dbReference type="NCBI Taxonomy" id="3036711"/>
    <lineage>
        <taxon>Bacteria</taxon>
        <taxon>Pseudomonadati</taxon>
        <taxon>Pseudomonadota</taxon>
        <taxon>Gammaproteobacteria</taxon>
        <taxon>Cellvibrionales</taxon>
        <taxon>Microbulbiferaceae</taxon>
        <taxon>Biformimicrobium</taxon>
    </lineage>
</organism>
<protein>
    <recommendedName>
        <fullName evidence="3">YeeE/YedE family protein</fullName>
    </recommendedName>
</protein>
<comment type="caution">
    <text evidence="1">The sequence shown here is derived from an EMBL/GenBank/DDBJ whole genome shotgun (WGS) entry which is preliminary data.</text>
</comment>
<evidence type="ECO:0000313" key="2">
    <source>
        <dbReference type="Proteomes" id="UP001224392"/>
    </source>
</evidence>
<keyword evidence="2" id="KW-1185">Reference proteome</keyword>
<sequence>MQTRQLTFGLAAGALILGAGSYSAGQGWIDWSLAVVGGLLLGLNALQLLGQSGLSLPTMGAADAGLQGQH</sequence>
<name>A0ABQ6LVJ2_9GAMM</name>
<evidence type="ECO:0000313" key="1">
    <source>
        <dbReference type="EMBL" id="GMG86117.1"/>
    </source>
</evidence>
<proteinExistence type="predicted"/>
<dbReference type="EMBL" id="BSYJ01000001">
    <property type="protein sequence ID" value="GMG86117.1"/>
    <property type="molecule type" value="Genomic_DNA"/>
</dbReference>
<dbReference type="RefSeq" id="WP_285762625.1">
    <property type="nucleotide sequence ID" value="NZ_BSYJ01000001.1"/>
</dbReference>
<reference evidence="1 2" key="1">
    <citation type="submission" date="2023-04" db="EMBL/GenBank/DDBJ databases">
        <title>Marinobulbifer ophiurae gen. nov., sp. Nov., isolate from tissue of brittle star Ophioplocus japonicus.</title>
        <authorList>
            <person name="Kawano K."/>
            <person name="Sawayama S."/>
            <person name="Nakagawa S."/>
        </authorList>
    </citation>
    <scope>NUCLEOTIDE SEQUENCE [LARGE SCALE GENOMIC DNA]</scope>
    <source>
        <strain evidence="1 2">NKW57</strain>
    </source>
</reference>
<dbReference type="Proteomes" id="UP001224392">
    <property type="component" value="Unassembled WGS sequence"/>
</dbReference>
<accession>A0ABQ6LVJ2</accession>
<gene>
    <name evidence="1" type="ORF">MNKW57_04380</name>
</gene>